<dbReference type="EMBL" id="CP000510">
    <property type="protein sequence ID" value="ABM04767.1"/>
    <property type="molecule type" value="Genomic_DNA"/>
</dbReference>
<evidence type="ECO:0000313" key="2">
    <source>
        <dbReference type="EMBL" id="ABM04767.1"/>
    </source>
</evidence>
<feature type="signal peptide" evidence="1">
    <location>
        <begin position="1"/>
        <end position="25"/>
    </location>
</feature>
<dbReference type="KEGG" id="pin:Ping_3067"/>
<dbReference type="eggNOG" id="ENOG5033CVB">
    <property type="taxonomic scope" value="Bacteria"/>
</dbReference>
<dbReference type="RefSeq" id="WP_011771321.1">
    <property type="nucleotide sequence ID" value="NC_008709.1"/>
</dbReference>
<gene>
    <name evidence="2" type="ordered locus">Ping_3067</name>
</gene>
<protein>
    <submittedName>
        <fullName evidence="2">Putative glucoamylase I (Alpha-1,4-glucan glucosidase), extracellular starch-degrading enzyme</fullName>
    </submittedName>
</protein>
<dbReference type="HOGENOM" id="CLU_1502275_0_0_6"/>
<dbReference type="Proteomes" id="UP000000639">
    <property type="component" value="Chromosome"/>
</dbReference>
<reference evidence="2 3" key="1">
    <citation type="submission" date="2007-01" db="EMBL/GenBank/DDBJ databases">
        <title>Complete sequence of Psychromonas ingrahamii 37.</title>
        <authorList>
            <consortium name="US DOE Joint Genome Institute"/>
            <person name="Copeland A."/>
            <person name="Lucas S."/>
            <person name="Lapidus A."/>
            <person name="Barry K."/>
            <person name="Detter J.C."/>
            <person name="Glavina del Rio T."/>
            <person name="Hammon N."/>
            <person name="Israni S."/>
            <person name="Dalin E."/>
            <person name="Tice H."/>
            <person name="Pitluck S."/>
            <person name="Thompson L.S."/>
            <person name="Brettin T."/>
            <person name="Bruce D."/>
            <person name="Han C."/>
            <person name="Tapia R."/>
            <person name="Schmutz J."/>
            <person name="Larimer F."/>
            <person name="Land M."/>
            <person name="Hauser L."/>
            <person name="Kyrpides N."/>
            <person name="Ivanova N."/>
            <person name="Staley J."/>
            <person name="Richardson P."/>
        </authorList>
    </citation>
    <scope>NUCLEOTIDE SEQUENCE [LARGE SCALE GENOMIC DNA]</scope>
    <source>
        <strain evidence="2 3">37</strain>
    </source>
</reference>
<keyword evidence="3" id="KW-1185">Reference proteome</keyword>
<evidence type="ECO:0000313" key="3">
    <source>
        <dbReference type="Proteomes" id="UP000000639"/>
    </source>
</evidence>
<proteinExistence type="predicted"/>
<keyword evidence="1" id="KW-0732">Signal</keyword>
<organism evidence="2 3">
    <name type="scientific">Psychromonas ingrahamii (strain DSM 17664 / CCUG 51855 / 37)</name>
    <dbReference type="NCBI Taxonomy" id="357804"/>
    <lineage>
        <taxon>Bacteria</taxon>
        <taxon>Pseudomonadati</taxon>
        <taxon>Pseudomonadota</taxon>
        <taxon>Gammaproteobacteria</taxon>
        <taxon>Alteromonadales</taxon>
        <taxon>Psychromonadaceae</taxon>
        <taxon>Psychromonas</taxon>
    </lineage>
</organism>
<dbReference type="AlphaFoldDB" id="A1SZ52"/>
<sequence length="179" mass="17758">MKSILKISKLAALITLVTTAGLANAASQGSTGGTSTGSSEVTVSVEPRIVINNVADVSTTSTGTGDLELINTMCVGTNVDGGTYKVAVTGTGGTTDAFSLVNALDDDTIPYTASWADTVAATTVTALVSGAPLSSQTSTINTACGTDNATLILDIAESELQGATAGDYTGTVTMVVTPI</sequence>
<accession>A1SZ52</accession>
<name>A1SZ52_PSYIN</name>
<feature type="chain" id="PRO_5002637222" evidence="1">
    <location>
        <begin position="26"/>
        <end position="179"/>
    </location>
</feature>
<evidence type="ECO:0000256" key="1">
    <source>
        <dbReference type="SAM" id="SignalP"/>
    </source>
</evidence>